<evidence type="ECO:0000313" key="3">
    <source>
        <dbReference type="Proteomes" id="UP000061432"/>
    </source>
</evidence>
<gene>
    <name evidence="2" type="ORF">Maq22A_1p35035</name>
</gene>
<evidence type="ECO:0000313" key="2">
    <source>
        <dbReference type="EMBL" id="BAQ49258.1"/>
    </source>
</evidence>
<name>A0A0C6FLN8_9HYPH</name>
<feature type="compositionally biased region" description="Basic and acidic residues" evidence="1">
    <location>
        <begin position="59"/>
        <end position="69"/>
    </location>
</feature>
<dbReference type="KEGG" id="maqu:Maq22A_1p35035"/>
<feature type="region of interest" description="Disordered" evidence="1">
    <location>
        <begin position="1"/>
        <end position="74"/>
    </location>
</feature>
<dbReference type="EMBL" id="AP014705">
    <property type="protein sequence ID" value="BAQ49258.1"/>
    <property type="molecule type" value="Genomic_DNA"/>
</dbReference>
<evidence type="ECO:0000256" key="1">
    <source>
        <dbReference type="SAM" id="MobiDB-lite"/>
    </source>
</evidence>
<organism evidence="2 3">
    <name type="scientific">Methylobacterium aquaticum</name>
    <dbReference type="NCBI Taxonomy" id="270351"/>
    <lineage>
        <taxon>Bacteria</taxon>
        <taxon>Pseudomonadati</taxon>
        <taxon>Pseudomonadota</taxon>
        <taxon>Alphaproteobacteria</taxon>
        <taxon>Hyphomicrobiales</taxon>
        <taxon>Methylobacteriaceae</taxon>
        <taxon>Methylobacterium</taxon>
    </lineage>
</organism>
<dbReference type="AlphaFoldDB" id="A0A0C6FLN8"/>
<geneLocation type="plasmid" evidence="3">
    <name>pMaq22A_1p DNA</name>
</geneLocation>
<proteinExistence type="predicted"/>
<keyword evidence="2" id="KW-0614">Plasmid</keyword>
<reference evidence="3" key="2">
    <citation type="submission" date="2015-01" db="EMBL/GenBank/DDBJ databases">
        <title>Complete genome sequence of Methylobacterium aquaticum strain 22A.</title>
        <authorList>
            <person name="Tani A."/>
            <person name="Ogura Y."/>
            <person name="Hayashi T."/>
        </authorList>
    </citation>
    <scope>NUCLEOTIDE SEQUENCE [LARGE SCALE GENOMIC DNA]</scope>
    <source>
        <strain evidence="3">MA-22A</strain>
        <plasmid evidence="3">Plasmid pMaq22A_1p DNA</plasmid>
    </source>
</reference>
<accession>A0A0C6FLN8</accession>
<dbReference type="Proteomes" id="UP000061432">
    <property type="component" value="Plasmid pMaq22A_1p"/>
</dbReference>
<protein>
    <submittedName>
        <fullName evidence="2">Uncharacterized protein</fullName>
    </submittedName>
</protein>
<dbReference type="PATRIC" id="fig|270351.10.peg.6320"/>
<reference evidence="2 3" key="1">
    <citation type="journal article" date="2015" name="Genome Announc.">
        <title>Complete Genome Sequence of Methylobacterium aquaticum Strain 22A, Isolated from Racomitrium japonicum Moss.</title>
        <authorList>
            <person name="Tani A."/>
            <person name="Ogura Y."/>
            <person name="Hayashi T."/>
            <person name="Kimbara K."/>
        </authorList>
    </citation>
    <scope>NUCLEOTIDE SEQUENCE [LARGE SCALE GENOMIC DNA]</scope>
    <source>
        <strain evidence="2 3">MA-22A</strain>
        <plasmid evidence="3">Plasmid pMaq22A_1p DNA</plasmid>
    </source>
</reference>
<sequence length="123" mass="13549">MPDASSHVPSAKTAPSTRQGPRSAERSWSKARAGFRPGRTNRSPIRLRSVRVRSPQRRPLAEGRRRSPEEPPIMTRSQLAIAALSFVASSTAALAMPVGECSARYFATQRDGSLNGRDWDSFR</sequence>